<dbReference type="Proteomes" id="UP000448575">
    <property type="component" value="Unassembled WGS sequence"/>
</dbReference>
<evidence type="ECO:0000313" key="2">
    <source>
        <dbReference type="Proteomes" id="UP000448575"/>
    </source>
</evidence>
<sequence>MYLHIQLPKNLVSEDMVRQKNIPCLCKVATDLAMFNTTFGWCQVLENGEYSPPGKFHDDDEDDDIGR</sequence>
<keyword evidence="2" id="KW-1185">Reference proteome</keyword>
<protein>
    <submittedName>
        <fullName evidence="1">Uncharacterized protein</fullName>
    </submittedName>
</protein>
<dbReference type="AlphaFoldDB" id="A0A6N9HQH9"/>
<evidence type="ECO:0000313" key="1">
    <source>
        <dbReference type="EMBL" id="MYN05082.1"/>
    </source>
</evidence>
<reference evidence="1 2" key="1">
    <citation type="submission" date="2019-12" db="EMBL/GenBank/DDBJ databases">
        <title>Novel species isolated from a subtropical stream in China.</title>
        <authorList>
            <person name="Lu H."/>
        </authorList>
    </citation>
    <scope>NUCLEOTIDE SEQUENCE [LARGE SCALE GENOMIC DNA]</scope>
    <source>
        <strain evidence="1 2">DS3</strain>
    </source>
</reference>
<accession>A0A6N9HQH9</accession>
<dbReference type="EMBL" id="WWCJ01000024">
    <property type="protein sequence ID" value="MYN05082.1"/>
    <property type="molecule type" value="Genomic_DNA"/>
</dbReference>
<comment type="caution">
    <text evidence="1">The sequence shown here is derived from an EMBL/GenBank/DDBJ whole genome shotgun (WGS) entry which is preliminary data.</text>
</comment>
<gene>
    <name evidence="1" type="ORF">GTP41_23585</name>
</gene>
<proteinExistence type="predicted"/>
<organism evidence="1 2">
    <name type="scientific">Pseudoduganella guangdongensis</name>
    <dbReference type="NCBI Taxonomy" id="2692179"/>
    <lineage>
        <taxon>Bacteria</taxon>
        <taxon>Pseudomonadati</taxon>
        <taxon>Pseudomonadota</taxon>
        <taxon>Betaproteobacteria</taxon>
        <taxon>Burkholderiales</taxon>
        <taxon>Oxalobacteraceae</taxon>
        <taxon>Telluria group</taxon>
        <taxon>Pseudoduganella</taxon>
    </lineage>
</organism>
<name>A0A6N9HQH9_9BURK</name>